<reference evidence="7 8" key="1">
    <citation type="journal article" date="2012" name="Genome Biol.">
        <title>Sequencing three crocodilian genomes to illuminate the evolution of archosaurs and amniotes.</title>
        <authorList>
            <person name="St John J.A."/>
            <person name="Braun E.L."/>
            <person name="Isberg S.R."/>
            <person name="Miles L.G."/>
            <person name="Chong A.Y."/>
            <person name="Gongora J."/>
            <person name="Dalzell P."/>
            <person name="Moran C."/>
            <person name="Bed'hom B."/>
            <person name="Abzhanov A."/>
            <person name="Burgess S.C."/>
            <person name="Cooksey A.M."/>
            <person name="Castoe T.A."/>
            <person name="Crawford N.G."/>
            <person name="Densmore L.D."/>
            <person name="Drew J.C."/>
            <person name="Edwards S.V."/>
            <person name="Faircloth B.C."/>
            <person name="Fujita M.K."/>
            <person name="Greenwold M.J."/>
            <person name="Hoffmann F.G."/>
            <person name="Howard J.M."/>
            <person name="Iguchi T."/>
            <person name="Janes D.E."/>
            <person name="Khan S.Y."/>
            <person name="Kohno S."/>
            <person name="de Koning A.J."/>
            <person name="Lance S.L."/>
            <person name="McCarthy F.M."/>
            <person name="McCormack J.E."/>
            <person name="Merchant M.E."/>
            <person name="Peterson D.G."/>
            <person name="Pollock D.D."/>
            <person name="Pourmand N."/>
            <person name="Raney B.J."/>
            <person name="Roessler K.A."/>
            <person name="Sanford J.R."/>
            <person name="Sawyer R.H."/>
            <person name="Schmidt C.J."/>
            <person name="Triplett E.W."/>
            <person name="Tuberville T.D."/>
            <person name="Venegas-Anaya M."/>
            <person name="Howard J.T."/>
            <person name="Jarvis E.D."/>
            <person name="Guillette L.J.Jr."/>
            <person name="Glenn T.C."/>
            <person name="Green R.E."/>
            <person name="Ray D.A."/>
        </authorList>
    </citation>
    <scope>NUCLEOTIDE SEQUENCE [LARGE SCALE GENOMIC DNA]</scope>
    <source>
        <strain evidence="7">KSC_2009_1</strain>
    </source>
</reference>
<accession>A0A151M2K8</accession>
<evidence type="ECO:0000256" key="3">
    <source>
        <dbReference type="ARBA" id="ARBA00022833"/>
    </source>
</evidence>
<dbReference type="PROSITE" id="PS50865">
    <property type="entry name" value="ZF_MYND_2"/>
    <property type="match status" value="1"/>
</dbReference>
<comment type="caution">
    <text evidence="7">The sequence shown here is derived from an EMBL/GenBank/DDBJ whole genome shotgun (WGS) entry which is preliminary data.</text>
</comment>
<evidence type="ECO:0000313" key="8">
    <source>
        <dbReference type="Proteomes" id="UP000050525"/>
    </source>
</evidence>
<gene>
    <name evidence="7" type="primary">PDCD2</name>
    <name evidence="7" type="ORF">Y1Q_0009191</name>
</gene>
<dbReference type="PROSITE" id="PS01360">
    <property type="entry name" value="ZF_MYND_1"/>
    <property type="match status" value="1"/>
</dbReference>
<keyword evidence="2 4" id="KW-0863">Zinc-finger</keyword>
<feature type="region of interest" description="Disordered" evidence="5">
    <location>
        <begin position="137"/>
        <end position="170"/>
    </location>
</feature>
<dbReference type="EMBL" id="AKHW03006780">
    <property type="protein sequence ID" value="KYO18763.1"/>
    <property type="molecule type" value="Genomic_DNA"/>
</dbReference>
<dbReference type="Pfam" id="PF01753">
    <property type="entry name" value="zf-MYND"/>
    <property type="match status" value="1"/>
</dbReference>
<dbReference type="InterPro" id="IPR007320">
    <property type="entry name" value="PDCD2_C"/>
</dbReference>
<dbReference type="SUPFAM" id="SSF144232">
    <property type="entry name" value="HIT/MYND zinc finger-like"/>
    <property type="match status" value="1"/>
</dbReference>
<sequence length="311" mass="34400">MGSRVELGFVEAALGWRLGSAQFPSKVGGWPAWLAFRNQLPRVNATYPPEPPPLLPPAPLPARPPRLRSGAALCRVCGCLAPKRCARCRAANYCGRAHQELDWAAGHRRRCRPAQSDTEIPDHGFLFPEYEIVIEPEETESSDSEVEPDGNKAKPDDSPTDGDSQKDPKKHELEAAGGIGEVFEPLDEEQLEAMAKHETLEDKIFQKFKNQIAAEPEQIIRYCRGGGGGPIWVSGENIPEAKDIPNCSCGAKRIFEFQVMPQLLNHLKVDSLEESIDWGTLVVYTCAENCNQGGGYIEEFVWKQDFTADSV</sequence>
<dbReference type="AlphaFoldDB" id="A0A151M2K8"/>
<dbReference type="PANTHER" id="PTHR12298:SF4">
    <property type="entry name" value="PROGRAMMED CELL DEATH PROTEIN 2"/>
    <property type="match status" value="1"/>
</dbReference>
<dbReference type="Proteomes" id="UP000050525">
    <property type="component" value="Unassembled WGS sequence"/>
</dbReference>
<evidence type="ECO:0000313" key="7">
    <source>
        <dbReference type="EMBL" id="KYO18763.1"/>
    </source>
</evidence>
<dbReference type="STRING" id="8496.A0A151M2K8"/>
<feature type="compositionally biased region" description="Basic and acidic residues" evidence="5">
    <location>
        <begin position="149"/>
        <end position="170"/>
    </location>
</feature>
<feature type="compositionally biased region" description="Acidic residues" evidence="5">
    <location>
        <begin position="137"/>
        <end position="148"/>
    </location>
</feature>
<evidence type="ECO:0000256" key="1">
    <source>
        <dbReference type="ARBA" id="ARBA00022723"/>
    </source>
</evidence>
<protein>
    <submittedName>
        <fullName evidence="7">Programmed cell death protein 2</fullName>
    </submittedName>
</protein>
<feature type="domain" description="MYND-type" evidence="6">
    <location>
        <begin position="74"/>
        <end position="111"/>
    </location>
</feature>
<dbReference type="Gene3D" id="6.10.140.2220">
    <property type="match status" value="1"/>
</dbReference>
<evidence type="ECO:0000259" key="6">
    <source>
        <dbReference type="PROSITE" id="PS50865"/>
    </source>
</evidence>
<dbReference type="GO" id="GO:0005634">
    <property type="term" value="C:nucleus"/>
    <property type="evidence" value="ECO:0007669"/>
    <property type="project" value="TreeGrafter"/>
</dbReference>
<evidence type="ECO:0000256" key="5">
    <source>
        <dbReference type="SAM" id="MobiDB-lite"/>
    </source>
</evidence>
<proteinExistence type="predicted"/>
<dbReference type="Pfam" id="PF04194">
    <property type="entry name" value="PDCD2_C"/>
    <property type="match status" value="1"/>
</dbReference>
<evidence type="ECO:0000256" key="2">
    <source>
        <dbReference type="ARBA" id="ARBA00022771"/>
    </source>
</evidence>
<keyword evidence="1" id="KW-0479">Metal-binding</keyword>
<keyword evidence="8" id="KW-1185">Reference proteome</keyword>
<name>A0A151M2K8_ALLMI</name>
<dbReference type="InterPro" id="IPR002893">
    <property type="entry name" value="Znf_MYND"/>
</dbReference>
<dbReference type="PANTHER" id="PTHR12298">
    <property type="entry name" value="PCDC2 PROGRAMMED CELL DEATH PROTEIN 2 -RELATED"/>
    <property type="match status" value="1"/>
</dbReference>
<dbReference type="GO" id="GO:0005737">
    <property type="term" value="C:cytoplasm"/>
    <property type="evidence" value="ECO:0007669"/>
    <property type="project" value="InterPro"/>
</dbReference>
<organism evidence="7 8">
    <name type="scientific">Alligator mississippiensis</name>
    <name type="common">American alligator</name>
    <dbReference type="NCBI Taxonomy" id="8496"/>
    <lineage>
        <taxon>Eukaryota</taxon>
        <taxon>Metazoa</taxon>
        <taxon>Chordata</taxon>
        <taxon>Craniata</taxon>
        <taxon>Vertebrata</taxon>
        <taxon>Euteleostomi</taxon>
        <taxon>Archelosauria</taxon>
        <taxon>Archosauria</taxon>
        <taxon>Crocodylia</taxon>
        <taxon>Alligatoridae</taxon>
        <taxon>Alligatorinae</taxon>
        <taxon>Alligator</taxon>
    </lineage>
</organism>
<keyword evidence="3" id="KW-0862">Zinc</keyword>
<dbReference type="GO" id="GO:0008270">
    <property type="term" value="F:zinc ion binding"/>
    <property type="evidence" value="ECO:0007669"/>
    <property type="project" value="UniProtKB-KW"/>
</dbReference>
<evidence type="ECO:0000256" key="4">
    <source>
        <dbReference type="PROSITE-ProRule" id="PRU00134"/>
    </source>
</evidence>